<evidence type="ECO:0000313" key="1">
    <source>
        <dbReference type="EMBL" id="GAA4495122.1"/>
    </source>
</evidence>
<gene>
    <name evidence="1" type="ORF">GCM10023191_035350</name>
</gene>
<evidence type="ECO:0000313" key="2">
    <source>
        <dbReference type="Proteomes" id="UP001500503"/>
    </source>
</evidence>
<proteinExistence type="predicted"/>
<protein>
    <submittedName>
        <fullName evidence="1">Uncharacterized protein</fullName>
    </submittedName>
</protein>
<comment type="caution">
    <text evidence="1">The sequence shown here is derived from an EMBL/GenBank/DDBJ whole genome shotgun (WGS) entry which is preliminary data.</text>
</comment>
<dbReference type="Proteomes" id="UP001500503">
    <property type="component" value="Unassembled WGS sequence"/>
</dbReference>
<accession>A0ABP8Q272</accession>
<keyword evidence="2" id="KW-1185">Reference proteome</keyword>
<name>A0ABP8Q272_9ACTN</name>
<sequence>MTAYCKLDEAAGAARAEDAMGGYPAGAHGGVMFGATGKAGKVVRLNGSTGYLATSGPSLTAPRALASPLGRS</sequence>
<organism evidence="1 2">
    <name type="scientific">Actinoallomurus oryzae</name>
    <dbReference type="NCBI Taxonomy" id="502180"/>
    <lineage>
        <taxon>Bacteria</taxon>
        <taxon>Bacillati</taxon>
        <taxon>Actinomycetota</taxon>
        <taxon>Actinomycetes</taxon>
        <taxon>Streptosporangiales</taxon>
        <taxon>Thermomonosporaceae</taxon>
        <taxon>Actinoallomurus</taxon>
    </lineage>
</organism>
<reference evidence="2" key="1">
    <citation type="journal article" date="2019" name="Int. J. Syst. Evol. Microbiol.">
        <title>The Global Catalogue of Microorganisms (GCM) 10K type strain sequencing project: providing services to taxonomists for standard genome sequencing and annotation.</title>
        <authorList>
            <consortium name="The Broad Institute Genomics Platform"/>
            <consortium name="The Broad Institute Genome Sequencing Center for Infectious Disease"/>
            <person name="Wu L."/>
            <person name="Ma J."/>
        </authorList>
    </citation>
    <scope>NUCLEOTIDE SEQUENCE [LARGE SCALE GENOMIC DNA]</scope>
    <source>
        <strain evidence="2">JCM 17933</strain>
    </source>
</reference>
<dbReference type="EMBL" id="BAABHF010000019">
    <property type="protein sequence ID" value="GAA4495122.1"/>
    <property type="molecule type" value="Genomic_DNA"/>
</dbReference>